<sequence>LELRPSVLVLQRRSPLFTQTVFIIATILLLSWPYRLLVYSQTAKLNYPFRKVLRIPPTKSRRCGYKYHPRASNSNEWRNNEAFILENPLADRDDSLLPTDSDDELLSLDIRYTGSD</sequence>
<keyword evidence="1" id="KW-0812">Transmembrane</keyword>
<dbReference type="WBParaSite" id="HNAJ_0000588901-mRNA-1">
    <property type="protein sequence ID" value="HNAJ_0000588901-mRNA-1"/>
    <property type="gene ID" value="HNAJ_0000588901"/>
</dbReference>
<accession>A0A0R3TFP8</accession>
<reference evidence="2" key="1">
    <citation type="submission" date="2017-02" db="UniProtKB">
        <authorList>
            <consortium name="WormBaseParasite"/>
        </authorList>
    </citation>
    <scope>IDENTIFICATION</scope>
</reference>
<organism evidence="2">
    <name type="scientific">Rodentolepis nana</name>
    <name type="common">Dwarf tapeworm</name>
    <name type="synonym">Hymenolepis nana</name>
    <dbReference type="NCBI Taxonomy" id="102285"/>
    <lineage>
        <taxon>Eukaryota</taxon>
        <taxon>Metazoa</taxon>
        <taxon>Spiralia</taxon>
        <taxon>Lophotrochozoa</taxon>
        <taxon>Platyhelminthes</taxon>
        <taxon>Cestoda</taxon>
        <taxon>Eucestoda</taxon>
        <taxon>Cyclophyllidea</taxon>
        <taxon>Hymenolepididae</taxon>
        <taxon>Rodentolepis</taxon>
    </lineage>
</organism>
<name>A0A0R3TFP8_RODNA</name>
<keyword evidence="1" id="KW-1133">Transmembrane helix</keyword>
<keyword evidence="1" id="KW-0472">Membrane</keyword>
<feature type="transmembrane region" description="Helical" evidence="1">
    <location>
        <begin position="16"/>
        <end position="34"/>
    </location>
</feature>
<protein>
    <submittedName>
        <fullName evidence="2">Uncharacterized protein</fullName>
    </submittedName>
</protein>
<evidence type="ECO:0000256" key="1">
    <source>
        <dbReference type="SAM" id="Phobius"/>
    </source>
</evidence>
<dbReference type="AlphaFoldDB" id="A0A0R3TFP8"/>
<proteinExistence type="predicted"/>
<evidence type="ECO:0000313" key="2">
    <source>
        <dbReference type="WBParaSite" id="HNAJ_0000588901-mRNA-1"/>
    </source>
</evidence>